<evidence type="ECO:0000313" key="1">
    <source>
        <dbReference type="EMBL" id="PUZ78223.1"/>
    </source>
</evidence>
<dbReference type="OrthoDB" id="682153at2759"/>
<evidence type="ECO:0000313" key="2">
    <source>
        <dbReference type="Proteomes" id="UP000244336"/>
    </source>
</evidence>
<gene>
    <name evidence="1" type="ORF">GQ55_1G436000</name>
</gene>
<dbReference type="EMBL" id="CM009749">
    <property type="protein sequence ID" value="PUZ78223.1"/>
    <property type="molecule type" value="Genomic_DNA"/>
</dbReference>
<protein>
    <submittedName>
        <fullName evidence="1">Uncharacterized protein</fullName>
    </submittedName>
</protein>
<sequence length="195" mass="21940">MLRGKQEARLFVKEKLGELRSWVADIDQQISTLNNQKSRLQADLDAGDRGLRRSYEPVVLDGPTAYLDIDMGPNVEDTEIWMAEQRHQQNVGEIMAMYTAESPDTLDRDEVYWGEAAYKAREMSQERALDEFSLAVVNANLRALNTSKARIMQGLAGLEQQFLQEPTYLGAANAEFDTFLDTAVCSRSGDQPGLF</sequence>
<name>A0A2T7FDR2_9POAL</name>
<dbReference type="Gramene" id="PUZ78223">
    <property type="protein sequence ID" value="PUZ78223"/>
    <property type="gene ID" value="GQ55_1G436000"/>
</dbReference>
<reference evidence="1 2" key="1">
    <citation type="submission" date="2018-04" db="EMBL/GenBank/DDBJ databases">
        <title>WGS assembly of Panicum hallii var. hallii HAL2.</title>
        <authorList>
            <person name="Lovell J."/>
            <person name="Jenkins J."/>
            <person name="Lowry D."/>
            <person name="Mamidi S."/>
            <person name="Sreedasyam A."/>
            <person name="Weng X."/>
            <person name="Barry K."/>
            <person name="Bonette J."/>
            <person name="Campitelli B."/>
            <person name="Daum C."/>
            <person name="Gordon S."/>
            <person name="Gould B."/>
            <person name="Lipzen A."/>
            <person name="MacQueen A."/>
            <person name="Palacio-Mejia J."/>
            <person name="Plott C."/>
            <person name="Shakirov E."/>
            <person name="Shu S."/>
            <person name="Yoshinaga Y."/>
            <person name="Zane M."/>
            <person name="Rokhsar D."/>
            <person name="Grimwood J."/>
            <person name="Schmutz J."/>
            <person name="Juenger T."/>
        </authorList>
    </citation>
    <scope>NUCLEOTIDE SEQUENCE [LARGE SCALE GENOMIC DNA]</scope>
    <source>
        <strain evidence="2">cv. HAL2</strain>
    </source>
</reference>
<dbReference type="Proteomes" id="UP000244336">
    <property type="component" value="Chromosome 1"/>
</dbReference>
<accession>A0A2T7FDR2</accession>
<organism evidence="1 2">
    <name type="scientific">Panicum hallii var. hallii</name>
    <dbReference type="NCBI Taxonomy" id="1504633"/>
    <lineage>
        <taxon>Eukaryota</taxon>
        <taxon>Viridiplantae</taxon>
        <taxon>Streptophyta</taxon>
        <taxon>Embryophyta</taxon>
        <taxon>Tracheophyta</taxon>
        <taxon>Spermatophyta</taxon>
        <taxon>Magnoliopsida</taxon>
        <taxon>Liliopsida</taxon>
        <taxon>Poales</taxon>
        <taxon>Poaceae</taxon>
        <taxon>PACMAD clade</taxon>
        <taxon>Panicoideae</taxon>
        <taxon>Panicodae</taxon>
        <taxon>Paniceae</taxon>
        <taxon>Panicinae</taxon>
        <taxon>Panicum</taxon>
        <taxon>Panicum sect. Panicum</taxon>
    </lineage>
</organism>
<proteinExistence type="predicted"/>
<keyword evidence="2" id="KW-1185">Reference proteome</keyword>
<dbReference type="AlphaFoldDB" id="A0A2T7FDR2"/>